<dbReference type="PANTHER" id="PTHR12124">
    <property type="entry name" value="POLYMYOSITIS/SCLERODERMA AUTOANTIGEN-RELATED"/>
    <property type="match status" value="1"/>
</dbReference>
<dbReference type="SUPFAM" id="SSF53098">
    <property type="entry name" value="Ribonuclease H-like"/>
    <property type="match status" value="1"/>
</dbReference>
<dbReference type="SUPFAM" id="SSF47819">
    <property type="entry name" value="HRDC-like"/>
    <property type="match status" value="1"/>
</dbReference>
<evidence type="ECO:0000256" key="1">
    <source>
        <dbReference type="ARBA" id="ARBA00004123"/>
    </source>
</evidence>
<dbReference type="Gene3D" id="3.30.420.10">
    <property type="entry name" value="Ribonuclease H-like superfamily/Ribonuclease H"/>
    <property type="match status" value="1"/>
</dbReference>
<organism evidence="11 12">
    <name type="scientific">Plasmodiophora brassicae</name>
    <name type="common">Clubroot disease agent</name>
    <dbReference type="NCBI Taxonomy" id="37360"/>
    <lineage>
        <taxon>Eukaryota</taxon>
        <taxon>Sar</taxon>
        <taxon>Rhizaria</taxon>
        <taxon>Endomyxa</taxon>
        <taxon>Phytomyxea</taxon>
        <taxon>Plasmodiophorida</taxon>
        <taxon>Plasmodiophoridae</taxon>
        <taxon>Plasmodiophora</taxon>
    </lineage>
</organism>
<evidence type="ECO:0000256" key="4">
    <source>
        <dbReference type="ARBA" id="ARBA00022801"/>
    </source>
</evidence>
<dbReference type="GO" id="GO:0071051">
    <property type="term" value="P:poly(A)-dependent snoRNA 3'-end processing"/>
    <property type="evidence" value="ECO:0007669"/>
    <property type="project" value="TreeGrafter"/>
</dbReference>
<dbReference type="InterPro" id="IPR002121">
    <property type="entry name" value="HRDC_dom"/>
</dbReference>
<feature type="region of interest" description="Disordered" evidence="9">
    <location>
        <begin position="439"/>
        <end position="477"/>
    </location>
</feature>
<keyword evidence="11" id="KW-0496">Mitochondrion</keyword>
<evidence type="ECO:0000256" key="9">
    <source>
        <dbReference type="SAM" id="MobiDB-lite"/>
    </source>
</evidence>
<feature type="compositionally biased region" description="Acidic residues" evidence="9">
    <location>
        <begin position="977"/>
        <end position="986"/>
    </location>
</feature>
<feature type="compositionally biased region" description="Basic residues" evidence="9">
    <location>
        <begin position="62"/>
        <end position="85"/>
    </location>
</feature>
<comment type="subcellular location">
    <subcellularLocation>
        <location evidence="1">Nucleus</location>
    </subcellularLocation>
</comment>
<geneLocation type="mitochondrion" evidence="11"/>
<dbReference type="GO" id="GO:0071036">
    <property type="term" value="P:nuclear polyadenylation-dependent snoRNA catabolic process"/>
    <property type="evidence" value="ECO:0007669"/>
    <property type="project" value="TreeGrafter"/>
</dbReference>
<dbReference type="GO" id="GO:0071040">
    <property type="term" value="P:nuclear polyadenylation-dependent antisense transcript catabolic process"/>
    <property type="evidence" value="ECO:0007669"/>
    <property type="project" value="TreeGrafter"/>
</dbReference>
<evidence type="ECO:0000313" key="12">
    <source>
        <dbReference type="Proteomes" id="UP000290189"/>
    </source>
</evidence>
<evidence type="ECO:0000256" key="2">
    <source>
        <dbReference type="ARBA" id="ARBA00022552"/>
    </source>
</evidence>
<dbReference type="AlphaFoldDB" id="A0A3P3YP87"/>
<evidence type="ECO:0000259" key="10">
    <source>
        <dbReference type="PROSITE" id="PS50967"/>
    </source>
</evidence>
<dbReference type="Pfam" id="PF08066">
    <property type="entry name" value="PMC2NT"/>
    <property type="match status" value="1"/>
</dbReference>
<reference evidence="11 12" key="1">
    <citation type="submission" date="2018-03" db="EMBL/GenBank/DDBJ databases">
        <authorList>
            <person name="Fogelqvist J."/>
        </authorList>
    </citation>
    <scope>NUCLEOTIDE SEQUENCE [LARGE SCALE GENOMIC DNA]</scope>
</reference>
<dbReference type="InterPro" id="IPR002562">
    <property type="entry name" value="3'-5'_exonuclease_dom"/>
</dbReference>
<dbReference type="GO" id="GO:0003727">
    <property type="term" value="F:single-stranded RNA binding"/>
    <property type="evidence" value="ECO:0007669"/>
    <property type="project" value="TreeGrafter"/>
</dbReference>
<dbReference type="GO" id="GO:0000175">
    <property type="term" value="F:3'-5'-RNA exonuclease activity"/>
    <property type="evidence" value="ECO:0007669"/>
    <property type="project" value="InterPro"/>
</dbReference>
<feature type="region of interest" description="Disordered" evidence="9">
    <location>
        <begin position="43"/>
        <end position="86"/>
    </location>
</feature>
<dbReference type="GO" id="GO:0071035">
    <property type="term" value="P:nuclear polyadenylation-dependent rRNA catabolic process"/>
    <property type="evidence" value="ECO:0007669"/>
    <property type="project" value="TreeGrafter"/>
</dbReference>
<dbReference type="Pfam" id="PF00570">
    <property type="entry name" value="HRDC"/>
    <property type="match status" value="1"/>
</dbReference>
<dbReference type="GO" id="GO:0005730">
    <property type="term" value="C:nucleolus"/>
    <property type="evidence" value="ECO:0007669"/>
    <property type="project" value="TreeGrafter"/>
</dbReference>
<keyword evidence="6" id="KW-0269">Exonuclease</keyword>
<feature type="region of interest" description="Disordered" evidence="9">
    <location>
        <begin position="927"/>
        <end position="1072"/>
    </location>
</feature>
<dbReference type="CDD" id="cd06147">
    <property type="entry name" value="Rrp6p_like_exo"/>
    <property type="match status" value="1"/>
</dbReference>
<dbReference type="InterPro" id="IPR045092">
    <property type="entry name" value="Rrp6-like"/>
</dbReference>
<keyword evidence="7" id="KW-0539">Nucleus</keyword>
<dbReference type="GO" id="GO:0071037">
    <property type="term" value="P:nuclear polyadenylation-dependent snRNA catabolic process"/>
    <property type="evidence" value="ECO:0007669"/>
    <property type="project" value="TreeGrafter"/>
</dbReference>
<dbReference type="GO" id="GO:0000166">
    <property type="term" value="F:nucleotide binding"/>
    <property type="evidence" value="ECO:0007669"/>
    <property type="project" value="InterPro"/>
</dbReference>
<dbReference type="GO" id="GO:0000467">
    <property type="term" value="P:exonucleolytic trimming to generate mature 3'-end of 5.8S rRNA from tricistronic rRNA transcript (SSU-rRNA, 5.8S rRNA, LSU-rRNA)"/>
    <property type="evidence" value="ECO:0007669"/>
    <property type="project" value="InterPro"/>
</dbReference>
<sequence length="1072" mass="117636">MLQVPTCEPCRVDPVAVAAVHSAVPGVVPDVLPVVLRDGARRTRHTAVNRRPSQLPACDHTRVRRRSGSRRPGERHRHGGHRVQTRRVSVPDAFQVVRRRPAGRLHSSVSHAGERFGVARGAPGAEPCNDGRPLQQRQAASASRVAERGDFRVVRGAEPIPARAGDLRRQPVPAAAHDEGHRRRGDRVPQRYAEAAARCRPPSRAVARDVQRRTGAQARRLQRPQAHAANDASPEQHEPAEAARAAPEAVRRGARLLQPPDHHGRRQVHMAVRRCQSHRRPLQCVNPDCTPLYQSRCRAQGRHGVRHGLCPIADARGMTTTTTTGTQPDEWLAFMNDALTRFGDAVGRSNRLPSGAEYLYYQTNPAFRDRLSVLQSRILRSLGKVIRLVDPSNEFPSSSSDAERFACAVEATDMALEHVDEALDKARAPKEAPDVAVSTLSAGNHARQSLRGRPQSKFADPVDNSPDRPWVPKLPNPRPNQLLGRDLACPSPQLPSCLRSHIEGLGVSTSQGTPSSANPYHLEIMGFEYLDAQLGPCAEQLFRSMEDTPLTLIDDESQLGELVEALNGVSEFAIDLEHHSFHSYLGFTCLMQISTRSADYIVDTLALRPHMHRLLDPFTNPAIVKVLHGADMDVEWLQKDFSLYLVNMFDTGQASRVLELPSFSLKYLLEVYCDVKADKAYQMADWRIRPVPPAMIKYARADTHFLLYIYDRLRNQLCNRSPDGIEDVLARSRALCLKTYAKPVCDATSHLKMLRQFDVSLSGQQANVLGALYRWRDALARDLDESCGYVLPAAAMMNIARRCPSTERALLSIYPGLSAPVRKRIQDFLRVIADARDLPTPAAEAFAERVTSTTTSTVVVAFSPATVPVDKADVPVLCLAQQQTTTTTTSSVVIAEKSASRMFDCSSSSDDDDDSDADAERRAKAILNEIQLRPPPPAVPSATPADEAAPDAETSPAAPEDDLPASPPSEPEPSVNADDDDDDDDAPLPPSLNEIRGREKRKPASAQGNAAKRRRNGGAQSDPVAFVPFDYGSAAPVHDDAPAKPAPPVFDPYGGAKPRQRNGARHRGKGRR</sequence>
<evidence type="ECO:0000256" key="6">
    <source>
        <dbReference type="ARBA" id="ARBA00022839"/>
    </source>
</evidence>
<dbReference type="InterPro" id="IPR049559">
    <property type="entry name" value="Rrp6p-like_exo"/>
</dbReference>
<dbReference type="InterPro" id="IPR036397">
    <property type="entry name" value="RNaseH_sf"/>
</dbReference>
<keyword evidence="2" id="KW-0698">rRNA processing</keyword>
<evidence type="ECO:0000313" key="11">
    <source>
        <dbReference type="EMBL" id="SPR01879.1"/>
    </source>
</evidence>
<dbReference type="SMART" id="SM00474">
    <property type="entry name" value="35EXOc"/>
    <property type="match status" value="1"/>
</dbReference>
<keyword evidence="5" id="KW-0271">Exosome</keyword>
<evidence type="ECO:0000256" key="8">
    <source>
        <dbReference type="ARBA" id="ARBA00043957"/>
    </source>
</evidence>
<evidence type="ECO:0000256" key="3">
    <source>
        <dbReference type="ARBA" id="ARBA00022722"/>
    </source>
</evidence>
<dbReference type="Gene3D" id="1.10.150.80">
    <property type="entry name" value="HRDC domain"/>
    <property type="match status" value="1"/>
</dbReference>
<feature type="compositionally biased region" description="Basic residues" evidence="9">
    <location>
        <begin position="1058"/>
        <end position="1072"/>
    </location>
</feature>
<dbReference type="EMBL" id="OVEO01000019">
    <property type="protein sequence ID" value="SPR01879.1"/>
    <property type="molecule type" value="Genomic_DNA"/>
</dbReference>
<proteinExistence type="inferred from homology"/>
<evidence type="ECO:0000256" key="7">
    <source>
        <dbReference type="ARBA" id="ARBA00023242"/>
    </source>
</evidence>
<accession>A0A3P3YP87</accession>
<dbReference type="GO" id="GO:0000176">
    <property type="term" value="C:nuclear exosome (RNase complex)"/>
    <property type="evidence" value="ECO:0007669"/>
    <property type="project" value="InterPro"/>
</dbReference>
<feature type="compositionally biased region" description="Basic and acidic residues" evidence="9">
    <location>
        <begin position="176"/>
        <end position="189"/>
    </location>
</feature>
<feature type="compositionally biased region" description="Low complexity" evidence="9">
    <location>
        <begin position="940"/>
        <end position="958"/>
    </location>
</feature>
<protein>
    <recommendedName>
        <fullName evidence="10">HRDC domain-containing protein</fullName>
    </recommendedName>
</protein>
<name>A0A3P3YP87_PLABS</name>
<dbReference type="Proteomes" id="UP000290189">
    <property type="component" value="Unassembled WGS sequence"/>
</dbReference>
<keyword evidence="4" id="KW-0378">Hydrolase</keyword>
<dbReference type="Pfam" id="PF01612">
    <property type="entry name" value="DNA_pol_A_exo1"/>
    <property type="match status" value="1"/>
</dbReference>
<dbReference type="InterPro" id="IPR044876">
    <property type="entry name" value="HRDC_dom_sf"/>
</dbReference>
<keyword evidence="3" id="KW-0540">Nuclease</keyword>
<dbReference type="InterPro" id="IPR012337">
    <property type="entry name" value="RNaseH-like_sf"/>
</dbReference>
<gene>
    <name evidence="11" type="ORF">PLBR_LOCUS9094</name>
</gene>
<feature type="region of interest" description="Disordered" evidence="9">
    <location>
        <begin position="161"/>
        <end position="250"/>
    </location>
</feature>
<dbReference type="GO" id="GO:0071044">
    <property type="term" value="P:histone mRNA catabolic process"/>
    <property type="evidence" value="ECO:0007669"/>
    <property type="project" value="TreeGrafter"/>
</dbReference>
<dbReference type="PROSITE" id="PS50967">
    <property type="entry name" value="HRDC"/>
    <property type="match status" value="1"/>
</dbReference>
<feature type="domain" description="HRDC" evidence="10">
    <location>
        <begin position="762"/>
        <end position="842"/>
    </location>
</feature>
<dbReference type="InterPro" id="IPR010997">
    <property type="entry name" value="HRDC-like_sf"/>
</dbReference>
<dbReference type="FunFam" id="3.30.420.10:FF:000059">
    <property type="entry name" value="Exosome complex exonuclease Rrp6"/>
    <property type="match status" value="1"/>
</dbReference>
<dbReference type="GO" id="GO:0071039">
    <property type="term" value="P:nuclear polyadenylation-dependent CUT catabolic process"/>
    <property type="evidence" value="ECO:0007669"/>
    <property type="project" value="TreeGrafter"/>
</dbReference>
<comment type="similarity">
    <text evidence="8">Belongs to the exosome component 10/RRP6 family.</text>
</comment>
<feature type="compositionally biased region" description="Low complexity" evidence="9">
    <location>
        <begin position="135"/>
        <end position="144"/>
    </location>
</feature>
<dbReference type="PANTHER" id="PTHR12124:SF47">
    <property type="entry name" value="EXOSOME COMPONENT 10"/>
    <property type="match status" value="1"/>
</dbReference>
<dbReference type="GO" id="GO:0071038">
    <property type="term" value="P:TRAMP-dependent tRNA surveillance pathway"/>
    <property type="evidence" value="ECO:0007669"/>
    <property type="project" value="TreeGrafter"/>
</dbReference>
<dbReference type="SMART" id="SM00341">
    <property type="entry name" value="HRDC"/>
    <property type="match status" value="1"/>
</dbReference>
<feature type="region of interest" description="Disordered" evidence="9">
    <location>
        <begin position="116"/>
        <end position="147"/>
    </location>
</feature>
<evidence type="ECO:0000256" key="5">
    <source>
        <dbReference type="ARBA" id="ARBA00022835"/>
    </source>
</evidence>
<dbReference type="InterPro" id="IPR012588">
    <property type="entry name" value="Exosome-assoc_fac_Rrp6_N"/>
</dbReference>